<evidence type="ECO:0000313" key="2">
    <source>
        <dbReference type="Proteomes" id="UP001235939"/>
    </source>
</evidence>
<proteinExistence type="predicted"/>
<keyword evidence="2" id="KW-1185">Reference proteome</keyword>
<sequence>MSRAIALWCSSQLDGEVDLLIEDWKLIDSDSSLQTVCQAIGKAIFLSVPIALGFSMLTDCAKPEDRIFEDCVHSPRHPLISLGMMDTTCRFCGALRWKDESSGMCCLNGKVRLPLIDLPPEPLRSLLSGENSDSVHFLRNIRKYNSCFQMTSFGAKTAG</sequence>
<reference evidence="1 2" key="1">
    <citation type="submission" date="2022-01" db="EMBL/GenBank/DDBJ databases">
        <title>A chromosomal length assembly of Cordylochernes scorpioides.</title>
        <authorList>
            <person name="Zeh D."/>
            <person name="Zeh J."/>
        </authorList>
    </citation>
    <scope>NUCLEOTIDE SEQUENCE [LARGE SCALE GENOMIC DNA]</scope>
    <source>
        <strain evidence="1">IN4F17</strain>
        <tissue evidence="1">Whole Body</tissue>
    </source>
</reference>
<name>A0ABY6L5T7_9ARAC</name>
<dbReference type="EMBL" id="CP092876">
    <property type="protein sequence ID" value="UYV76495.1"/>
    <property type="molecule type" value="Genomic_DNA"/>
</dbReference>
<organism evidence="1 2">
    <name type="scientific">Cordylochernes scorpioides</name>
    <dbReference type="NCBI Taxonomy" id="51811"/>
    <lineage>
        <taxon>Eukaryota</taxon>
        <taxon>Metazoa</taxon>
        <taxon>Ecdysozoa</taxon>
        <taxon>Arthropoda</taxon>
        <taxon>Chelicerata</taxon>
        <taxon>Arachnida</taxon>
        <taxon>Pseudoscorpiones</taxon>
        <taxon>Cheliferoidea</taxon>
        <taxon>Chernetidae</taxon>
        <taxon>Cordylochernes</taxon>
    </lineage>
</organism>
<evidence type="ECO:0000313" key="1">
    <source>
        <dbReference type="EMBL" id="UYV76495.1"/>
    </source>
</evidence>
<dbReference type="Proteomes" id="UP001235939">
    <property type="component" value="Chromosome 14"/>
</dbReference>
<protein>
    <submittedName>
        <fullName evidence="1">Uncharacterized protein</fullName>
    </submittedName>
</protein>
<accession>A0ABY6L5T7</accession>
<gene>
    <name evidence="1" type="ORF">LAZ67_14000723</name>
</gene>